<gene>
    <name evidence="1" type="ORF">RCOM_1773290</name>
</gene>
<dbReference type="Proteomes" id="UP000008311">
    <property type="component" value="Unassembled WGS sequence"/>
</dbReference>
<sequence>MEVNTEDVGNVEINKGKERDVAMEDSGEVNMNDIRTMLELAIINFPMRPVLEKSNAVALDE</sequence>
<proteinExistence type="predicted"/>
<accession>B9REL1</accession>
<dbReference type="InParanoid" id="B9REL1"/>
<protein>
    <submittedName>
        <fullName evidence="1">Uncharacterized protein</fullName>
    </submittedName>
</protein>
<dbReference type="EMBL" id="EQ973776">
    <property type="protein sequence ID" value="EEF50214.1"/>
    <property type="molecule type" value="Genomic_DNA"/>
</dbReference>
<keyword evidence="2" id="KW-1185">Reference proteome</keyword>
<organism evidence="1 2">
    <name type="scientific">Ricinus communis</name>
    <name type="common">Castor bean</name>
    <dbReference type="NCBI Taxonomy" id="3988"/>
    <lineage>
        <taxon>Eukaryota</taxon>
        <taxon>Viridiplantae</taxon>
        <taxon>Streptophyta</taxon>
        <taxon>Embryophyta</taxon>
        <taxon>Tracheophyta</taxon>
        <taxon>Spermatophyta</taxon>
        <taxon>Magnoliopsida</taxon>
        <taxon>eudicotyledons</taxon>
        <taxon>Gunneridae</taxon>
        <taxon>Pentapetalae</taxon>
        <taxon>rosids</taxon>
        <taxon>fabids</taxon>
        <taxon>Malpighiales</taxon>
        <taxon>Euphorbiaceae</taxon>
        <taxon>Acalyphoideae</taxon>
        <taxon>Acalypheae</taxon>
        <taxon>Ricinus</taxon>
    </lineage>
</organism>
<name>B9REL1_RICCO</name>
<reference evidence="2" key="1">
    <citation type="journal article" date="2010" name="Nat. Biotechnol.">
        <title>Draft genome sequence of the oilseed species Ricinus communis.</title>
        <authorList>
            <person name="Chan A.P."/>
            <person name="Crabtree J."/>
            <person name="Zhao Q."/>
            <person name="Lorenzi H."/>
            <person name="Orvis J."/>
            <person name="Puiu D."/>
            <person name="Melake-Berhan A."/>
            <person name="Jones K.M."/>
            <person name="Redman J."/>
            <person name="Chen G."/>
            <person name="Cahoon E.B."/>
            <person name="Gedil M."/>
            <person name="Stanke M."/>
            <person name="Haas B.J."/>
            <person name="Wortman J.R."/>
            <person name="Fraser-Liggett C.M."/>
            <person name="Ravel J."/>
            <person name="Rabinowicz P.D."/>
        </authorList>
    </citation>
    <scope>NUCLEOTIDE SEQUENCE [LARGE SCALE GENOMIC DNA]</scope>
    <source>
        <strain evidence="2">cv. Hale</strain>
    </source>
</reference>
<evidence type="ECO:0000313" key="2">
    <source>
        <dbReference type="Proteomes" id="UP000008311"/>
    </source>
</evidence>
<dbReference type="AlphaFoldDB" id="B9REL1"/>
<evidence type="ECO:0000313" key="1">
    <source>
        <dbReference type="EMBL" id="EEF50214.1"/>
    </source>
</evidence>